<evidence type="ECO:0000313" key="2">
    <source>
        <dbReference type="EMBL" id="KAJ1137863.1"/>
    </source>
</evidence>
<evidence type="ECO:0000256" key="1">
    <source>
        <dbReference type="SAM" id="MobiDB-lite"/>
    </source>
</evidence>
<organism evidence="2 3">
    <name type="scientific">Pleurodeles waltl</name>
    <name type="common">Iberian ribbed newt</name>
    <dbReference type="NCBI Taxonomy" id="8319"/>
    <lineage>
        <taxon>Eukaryota</taxon>
        <taxon>Metazoa</taxon>
        <taxon>Chordata</taxon>
        <taxon>Craniata</taxon>
        <taxon>Vertebrata</taxon>
        <taxon>Euteleostomi</taxon>
        <taxon>Amphibia</taxon>
        <taxon>Batrachia</taxon>
        <taxon>Caudata</taxon>
        <taxon>Salamandroidea</taxon>
        <taxon>Salamandridae</taxon>
        <taxon>Pleurodelinae</taxon>
        <taxon>Pleurodeles</taxon>
    </lineage>
</organism>
<protein>
    <submittedName>
        <fullName evidence="2">Uncharacterized protein</fullName>
    </submittedName>
</protein>
<dbReference type="AlphaFoldDB" id="A0AAV7QHV2"/>
<name>A0AAV7QHV2_PLEWA</name>
<dbReference type="Proteomes" id="UP001066276">
    <property type="component" value="Chromosome 6"/>
</dbReference>
<keyword evidence="3" id="KW-1185">Reference proteome</keyword>
<feature type="region of interest" description="Disordered" evidence="1">
    <location>
        <begin position="20"/>
        <end position="41"/>
    </location>
</feature>
<gene>
    <name evidence="2" type="ORF">NDU88_004259</name>
</gene>
<accession>A0AAV7QHV2</accession>
<dbReference type="EMBL" id="JANPWB010000010">
    <property type="protein sequence ID" value="KAJ1137863.1"/>
    <property type="molecule type" value="Genomic_DNA"/>
</dbReference>
<dbReference type="SUPFAM" id="SSF50630">
    <property type="entry name" value="Acid proteases"/>
    <property type="match status" value="1"/>
</dbReference>
<feature type="compositionally biased region" description="Basic and acidic residues" evidence="1">
    <location>
        <begin position="20"/>
        <end position="36"/>
    </location>
</feature>
<evidence type="ECO:0000313" key="3">
    <source>
        <dbReference type="Proteomes" id="UP001066276"/>
    </source>
</evidence>
<sequence>MKDEHQEIVLSIDEIEESDQRVAESMSKENWKRESSSKLGKPHCSVTIDSIVVKVLVDSGSLFTLISRVTYEKILGKKFEDLFKTDVKAVGNGGKRMEILGMQWMDIAFKSNGVRGKVYVTGEGSHLLGWRHQKDLNIILVPNVT</sequence>
<comment type="caution">
    <text evidence="2">The sequence shown here is derived from an EMBL/GenBank/DDBJ whole genome shotgun (WGS) entry which is preliminary data.</text>
</comment>
<dbReference type="InterPro" id="IPR021109">
    <property type="entry name" value="Peptidase_aspartic_dom_sf"/>
</dbReference>
<reference evidence="2" key="1">
    <citation type="journal article" date="2022" name="bioRxiv">
        <title>Sequencing and chromosome-scale assembly of the giantPleurodeles waltlgenome.</title>
        <authorList>
            <person name="Brown T."/>
            <person name="Elewa A."/>
            <person name="Iarovenko S."/>
            <person name="Subramanian E."/>
            <person name="Araus A.J."/>
            <person name="Petzold A."/>
            <person name="Susuki M."/>
            <person name="Suzuki K.-i.T."/>
            <person name="Hayashi T."/>
            <person name="Toyoda A."/>
            <person name="Oliveira C."/>
            <person name="Osipova E."/>
            <person name="Leigh N.D."/>
            <person name="Simon A."/>
            <person name="Yun M.H."/>
        </authorList>
    </citation>
    <scope>NUCLEOTIDE SEQUENCE</scope>
    <source>
        <strain evidence="2">20211129_DDA</strain>
        <tissue evidence="2">Liver</tissue>
    </source>
</reference>
<proteinExistence type="predicted"/>